<accession>A0A649VMF4</accession>
<proteinExistence type="predicted"/>
<dbReference type="EMBL" id="MN586027">
    <property type="protein sequence ID" value="QGJ93528.1"/>
    <property type="molecule type" value="Genomic_DNA"/>
</dbReference>
<evidence type="ECO:0000313" key="2">
    <source>
        <dbReference type="Proteomes" id="UP000427282"/>
    </source>
</evidence>
<evidence type="ECO:0000313" key="1">
    <source>
        <dbReference type="EMBL" id="QGJ93528.1"/>
    </source>
</evidence>
<dbReference type="Proteomes" id="UP000427282">
    <property type="component" value="Segment"/>
</dbReference>
<organism evidence="1 2">
    <name type="scientific">Arthrobacter phage Mufasa8</name>
    <dbReference type="NCBI Taxonomy" id="2656526"/>
    <lineage>
        <taxon>Viruses</taxon>
        <taxon>Duplodnaviria</taxon>
        <taxon>Heunggongvirae</taxon>
        <taxon>Uroviricota</taxon>
        <taxon>Caudoviricetes</taxon>
        <taxon>Mufasoctovirus</taxon>
        <taxon>Mufasoctovirus mufasa8</taxon>
    </lineage>
</organism>
<reference evidence="1 2" key="1">
    <citation type="submission" date="2019-10" db="EMBL/GenBank/DDBJ databases">
        <authorList>
            <person name="Garlena R.A."/>
            <person name="Russell D.A."/>
            <person name="Pope W.H."/>
            <person name="Jacobs-Sera D."/>
            <person name="Hatfull G.F."/>
        </authorList>
    </citation>
    <scope>NUCLEOTIDE SEQUENCE [LARGE SCALE GENOMIC DNA]</scope>
</reference>
<protein>
    <submittedName>
        <fullName evidence="1">Uncharacterized protein</fullName>
    </submittedName>
</protein>
<dbReference type="RefSeq" id="YP_009885160.1">
    <property type="nucleotide sequence ID" value="NC_049478.1"/>
</dbReference>
<gene>
    <name evidence="1" type="primary">80</name>
    <name evidence="1" type="ORF">SEA_MUFASA8_80</name>
</gene>
<dbReference type="KEGG" id="vg:55814532"/>
<sequence>MNTNITATGVTVPADAVAIHTLQHATEAESRRLVALNYAAVVSSTNGGTDDIVKDAARIEEYLQNGAQTSDQSGDSK</sequence>
<keyword evidence="2" id="KW-1185">Reference proteome</keyword>
<dbReference type="GeneID" id="55814532"/>
<name>A0A649VMF4_9CAUD</name>